<evidence type="ECO:0000313" key="3">
    <source>
        <dbReference type="Proteomes" id="UP000823775"/>
    </source>
</evidence>
<feature type="region of interest" description="Disordered" evidence="1">
    <location>
        <begin position="91"/>
        <end position="121"/>
    </location>
</feature>
<keyword evidence="3" id="KW-1185">Reference proteome</keyword>
<feature type="compositionally biased region" description="Low complexity" evidence="1">
    <location>
        <begin position="107"/>
        <end position="117"/>
    </location>
</feature>
<sequence>MRKAITEVDQPQCEHWTPGEKAVTKLNLQKVNSNLVKPQHEYHTLNEKAVSKVDQPQYEHQTLGEKVVTKMDLAKRKDRHQYEYPMPNKKAVSEVDRPQYEHHTSVRQRQPPTTTTTSYAQHQSLTSLNKPFEVSGYSVPPPPPASHTDEELGIPQQRFQNYREMREAIMIEIEKEKRRMPPLSDCRLIGDPIVPPRDDGMSLEEKLARNCEEKRPVEKAAAAVRRWQYDG</sequence>
<dbReference type="EMBL" id="JACEIK010005146">
    <property type="protein sequence ID" value="MCE0480827.1"/>
    <property type="molecule type" value="Genomic_DNA"/>
</dbReference>
<reference evidence="2 3" key="1">
    <citation type="journal article" date="2021" name="BMC Genomics">
        <title>Datura genome reveals duplications of psychoactive alkaloid biosynthetic genes and high mutation rate following tissue culture.</title>
        <authorList>
            <person name="Rajewski A."/>
            <person name="Carter-House D."/>
            <person name="Stajich J."/>
            <person name="Litt A."/>
        </authorList>
    </citation>
    <scope>NUCLEOTIDE SEQUENCE [LARGE SCALE GENOMIC DNA]</scope>
    <source>
        <strain evidence="2">AR-01</strain>
    </source>
</reference>
<accession>A0ABS8VKS7</accession>
<evidence type="ECO:0000313" key="2">
    <source>
        <dbReference type="EMBL" id="MCE0480827.1"/>
    </source>
</evidence>
<feature type="compositionally biased region" description="Basic and acidic residues" evidence="1">
    <location>
        <begin position="91"/>
        <end position="104"/>
    </location>
</feature>
<comment type="caution">
    <text evidence="2">The sequence shown here is derived from an EMBL/GenBank/DDBJ whole genome shotgun (WGS) entry which is preliminary data.</text>
</comment>
<name>A0ABS8VKS7_DATST</name>
<evidence type="ECO:0000256" key="1">
    <source>
        <dbReference type="SAM" id="MobiDB-lite"/>
    </source>
</evidence>
<dbReference type="Proteomes" id="UP000823775">
    <property type="component" value="Unassembled WGS sequence"/>
</dbReference>
<organism evidence="2 3">
    <name type="scientific">Datura stramonium</name>
    <name type="common">Jimsonweed</name>
    <name type="synonym">Common thornapple</name>
    <dbReference type="NCBI Taxonomy" id="4076"/>
    <lineage>
        <taxon>Eukaryota</taxon>
        <taxon>Viridiplantae</taxon>
        <taxon>Streptophyta</taxon>
        <taxon>Embryophyta</taxon>
        <taxon>Tracheophyta</taxon>
        <taxon>Spermatophyta</taxon>
        <taxon>Magnoliopsida</taxon>
        <taxon>eudicotyledons</taxon>
        <taxon>Gunneridae</taxon>
        <taxon>Pentapetalae</taxon>
        <taxon>asterids</taxon>
        <taxon>lamiids</taxon>
        <taxon>Solanales</taxon>
        <taxon>Solanaceae</taxon>
        <taxon>Solanoideae</taxon>
        <taxon>Datureae</taxon>
        <taxon>Datura</taxon>
    </lineage>
</organism>
<proteinExistence type="predicted"/>
<gene>
    <name evidence="2" type="ORF">HAX54_037973</name>
</gene>
<protein>
    <submittedName>
        <fullName evidence="2">Uncharacterized protein</fullName>
    </submittedName>
</protein>